<dbReference type="OrthoDB" id="979995at2"/>
<dbReference type="RefSeq" id="WP_151674800.1">
    <property type="nucleotide sequence ID" value="NZ_BKCG01000007.1"/>
</dbReference>
<reference evidence="2 3" key="1">
    <citation type="submission" date="2019-08" db="EMBL/GenBank/DDBJ databases">
        <title>Draft genome sequence of Ulvibacter marinus type strain NBRC 109484.</title>
        <authorList>
            <person name="Kawano K."/>
            <person name="Ushijima N."/>
            <person name="Kihara M."/>
            <person name="Itoh H."/>
        </authorList>
    </citation>
    <scope>NUCLEOTIDE SEQUENCE [LARGE SCALE GENOMIC DNA]</scope>
    <source>
        <strain evidence="2 3">NBRC 109484</strain>
    </source>
</reference>
<proteinExistence type="predicted"/>
<dbReference type="AlphaFoldDB" id="A0A5J4J3B1"/>
<comment type="caution">
    <text evidence="2">The sequence shown here is derived from an EMBL/GenBank/DDBJ whole genome shotgun (WGS) entry which is preliminary data.</text>
</comment>
<organism evidence="2 3">
    <name type="scientific">Patiriisocius marinus</name>
    <dbReference type="NCBI Taxonomy" id="1397112"/>
    <lineage>
        <taxon>Bacteria</taxon>
        <taxon>Pseudomonadati</taxon>
        <taxon>Bacteroidota</taxon>
        <taxon>Flavobacteriia</taxon>
        <taxon>Flavobacteriales</taxon>
        <taxon>Flavobacteriaceae</taxon>
        <taxon>Patiriisocius</taxon>
    </lineage>
</organism>
<evidence type="ECO:0000313" key="3">
    <source>
        <dbReference type="Proteomes" id="UP000326509"/>
    </source>
</evidence>
<name>A0A5J4J3B1_9FLAO</name>
<dbReference type="PROSITE" id="PS51257">
    <property type="entry name" value="PROKAR_LIPOPROTEIN"/>
    <property type="match status" value="1"/>
</dbReference>
<dbReference type="Proteomes" id="UP000326509">
    <property type="component" value="Unassembled WGS sequence"/>
</dbReference>
<sequence length="119" mass="13666">MIFITRFLLVLTVLLLQGCISNNVTPEDCIIKEITVTKIRKGTEFDIVIYDGNTDLYYIDRGLERGVDISVLKEKLLNKKATLHLNNFWFGTSEHISQLGIENEIIFTEFTAQNGYSEF</sequence>
<protein>
    <submittedName>
        <fullName evidence="2">Uncharacterized protein</fullName>
    </submittedName>
</protein>
<evidence type="ECO:0000313" key="2">
    <source>
        <dbReference type="EMBL" id="GER60360.1"/>
    </source>
</evidence>
<dbReference type="EMBL" id="BKCG01000007">
    <property type="protein sequence ID" value="GER60360.1"/>
    <property type="molecule type" value="Genomic_DNA"/>
</dbReference>
<gene>
    <name evidence="2" type="ORF">ULMA_24680</name>
</gene>
<feature type="signal peptide" evidence="1">
    <location>
        <begin position="1"/>
        <end position="26"/>
    </location>
</feature>
<accession>A0A5J4J3B1</accession>
<keyword evidence="3" id="KW-1185">Reference proteome</keyword>
<feature type="chain" id="PRO_5023816415" evidence="1">
    <location>
        <begin position="27"/>
        <end position="119"/>
    </location>
</feature>
<evidence type="ECO:0000256" key="1">
    <source>
        <dbReference type="SAM" id="SignalP"/>
    </source>
</evidence>
<keyword evidence="1" id="KW-0732">Signal</keyword>